<dbReference type="AlphaFoldDB" id="A0AAE9CU67"/>
<gene>
    <name evidence="1" type="ORF">L3Y34_011230</name>
</gene>
<accession>A0AAE9CU67</accession>
<dbReference type="Proteomes" id="UP000827892">
    <property type="component" value="Chromosome X"/>
</dbReference>
<organism evidence="1 2">
    <name type="scientific">Caenorhabditis briggsae</name>
    <dbReference type="NCBI Taxonomy" id="6238"/>
    <lineage>
        <taxon>Eukaryota</taxon>
        <taxon>Metazoa</taxon>
        <taxon>Ecdysozoa</taxon>
        <taxon>Nematoda</taxon>
        <taxon>Chromadorea</taxon>
        <taxon>Rhabditida</taxon>
        <taxon>Rhabditina</taxon>
        <taxon>Rhabditomorpha</taxon>
        <taxon>Rhabditoidea</taxon>
        <taxon>Rhabditidae</taxon>
        <taxon>Peloderinae</taxon>
        <taxon>Caenorhabditis</taxon>
    </lineage>
</organism>
<sequence length="138" mass="15798">MRSACPLTPVCVGILRPKRQKASQQPLRSFEGMDYCHTIGEGLEESATGIVEKESPAHLEQQCYDLVPHIWEALRWSRGDAAVREYRTVGEMLDDFPRPLISKEEEEELTSPEAIQEILDRFQELADREAAEREANNR</sequence>
<dbReference type="EMBL" id="CP090896">
    <property type="protein sequence ID" value="ULT81201.1"/>
    <property type="molecule type" value="Genomic_DNA"/>
</dbReference>
<evidence type="ECO:0000313" key="2">
    <source>
        <dbReference type="Proteomes" id="UP000827892"/>
    </source>
</evidence>
<reference evidence="1 2" key="1">
    <citation type="submission" date="2022-05" db="EMBL/GenBank/DDBJ databases">
        <title>Chromosome-level reference genomes for two strains of Caenorhabditis briggsae: an improved platform for comparative genomics.</title>
        <authorList>
            <person name="Stevens L."/>
            <person name="Andersen E.C."/>
        </authorList>
    </citation>
    <scope>NUCLEOTIDE SEQUENCE [LARGE SCALE GENOMIC DNA]</scope>
    <source>
        <strain evidence="1">QX1410_ONT</strain>
        <tissue evidence="1">Whole-organism</tissue>
    </source>
</reference>
<proteinExistence type="predicted"/>
<name>A0AAE9CU67_CAEBR</name>
<protein>
    <submittedName>
        <fullName evidence="1">Uncharacterized protein</fullName>
    </submittedName>
</protein>
<evidence type="ECO:0000313" key="1">
    <source>
        <dbReference type="EMBL" id="ULT81201.1"/>
    </source>
</evidence>